<dbReference type="CDD" id="cd14054">
    <property type="entry name" value="STKc_BMPR2_AMHR2"/>
    <property type="match status" value="1"/>
</dbReference>
<evidence type="ECO:0000256" key="1">
    <source>
        <dbReference type="ARBA" id="ARBA00001936"/>
    </source>
</evidence>
<dbReference type="InterPro" id="IPR000333">
    <property type="entry name" value="TGFB_receptor"/>
</dbReference>
<dbReference type="SUPFAM" id="SSF56112">
    <property type="entry name" value="Protein kinase-like (PK-like)"/>
    <property type="match status" value="1"/>
</dbReference>
<keyword evidence="14" id="KW-0460">Magnesium</keyword>
<keyword evidence="7" id="KW-0808">Transferase</keyword>
<evidence type="ECO:0000256" key="16">
    <source>
        <dbReference type="ARBA" id="ARBA00023136"/>
    </source>
</evidence>
<evidence type="ECO:0000256" key="12">
    <source>
        <dbReference type="ARBA" id="ARBA00022777"/>
    </source>
</evidence>
<dbReference type="HOGENOM" id="CLU_239827_0_0_1"/>
<dbReference type="CDD" id="cd23533">
    <property type="entry name" value="TFP_LU_ECD_BMPR2_like"/>
    <property type="match status" value="1"/>
</dbReference>
<evidence type="ECO:0000256" key="17">
    <source>
        <dbReference type="ARBA" id="ARBA00023170"/>
    </source>
</evidence>
<comment type="catalytic activity">
    <reaction evidence="20">
        <text>L-threonyl-[receptor-protein] + ATP = O-phospho-L-threonyl-[receptor-protein] + ADP + H(+)</text>
        <dbReference type="Rhea" id="RHEA:44880"/>
        <dbReference type="Rhea" id="RHEA-COMP:11024"/>
        <dbReference type="Rhea" id="RHEA-COMP:11025"/>
        <dbReference type="ChEBI" id="CHEBI:15378"/>
        <dbReference type="ChEBI" id="CHEBI:30013"/>
        <dbReference type="ChEBI" id="CHEBI:30616"/>
        <dbReference type="ChEBI" id="CHEBI:61977"/>
        <dbReference type="ChEBI" id="CHEBI:456216"/>
        <dbReference type="EC" id="2.7.11.30"/>
    </reaction>
</comment>
<dbReference type="PANTHER" id="PTHR23255:SF100">
    <property type="entry name" value="RECEPTOR PROTEIN SERINE_THREONINE KINASE"/>
    <property type="match status" value="1"/>
</dbReference>
<dbReference type="GO" id="GO:0005886">
    <property type="term" value="C:plasma membrane"/>
    <property type="evidence" value="ECO:0007669"/>
    <property type="project" value="TreeGrafter"/>
</dbReference>
<dbReference type="InterPro" id="IPR000472">
    <property type="entry name" value="Activin_recp"/>
</dbReference>
<dbReference type="PROSITE" id="PS50011">
    <property type="entry name" value="PROTEIN_KINASE_DOM"/>
    <property type="match status" value="1"/>
</dbReference>
<proteinExistence type="inferred from homology"/>
<dbReference type="Gene3D" id="1.10.510.10">
    <property type="entry name" value="Transferase(Phosphotransferase) domain 1"/>
    <property type="match status" value="2"/>
</dbReference>
<evidence type="ECO:0000256" key="14">
    <source>
        <dbReference type="ARBA" id="ARBA00022842"/>
    </source>
</evidence>
<evidence type="ECO:0000256" key="11">
    <source>
        <dbReference type="ARBA" id="ARBA00022741"/>
    </source>
</evidence>
<keyword evidence="11" id="KW-0547">Nucleotide-binding</keyword>
<feature type="compositionally biased region" description="Polar residues" evidence="21">
    <location>
        <begin position="715"/>
        <end position="743"/>
    </location>
</feature>
<keyword evidence="12" id="KW-0418">Kinase</keyword>
<dbReference type="EMBL" id="JH816125">
    <property type="protein sequence ID" value="EKC37089.1"/>
    <property type="molecule type" value="Genomic_DNA"/>
</dbReference>
<evidence type="ECO:0000256" key="4">
    <source>
        <dbReference type="ARBA" id="ARBA00009605"/>
    </source>
</evidence>
<evidence type="ECO:0000256" key="18">
    <source>
        <dbReference type="ARBA" id="ARBA00023180"/>
    </source>
</evidence>
<keyword evidence="18" id="KW-0325">Glycoprotein</keyword>
<evidence type="ECO:0000256" key="3">
    <source>
        <dbReference type="ARBA" id="ARBA00004479"/>
    </source>
</evidence>
<dbReference type="GO" id="GO:0043235">
    <property type="term" value="C:receptor complex"/>
    <property type="evidence" value="ECO:0007669"/>
    <property type="project" value="TreeGrafter"/>
</dbReference>
<evidence type="ECO:0000256" key="20">
    <source>
        <dbReference type="ARBA" id="ARBA00048773"/>
    </source>
</evidence>
<keyword evidence="9" id="KW-0479">Metal-binding</keyword>
<feature type="region of interest" description="Disordered" evidence="21">
    <location>
        <begin position="678"/>
        <end position="743"/>
    </location>
</feature>
<dbReference type="InterPro" id="IPR000719">
    <property type="entry name" value="Prot_kinase_dom"/>
</dbReference>
<name>K1R0Z7_MAGGI</name>
<gene>
    <name evidence="23" type="ORF">CGI_10012158</name>
</gene>
<dbReference type="Gene3D" id="2.10.60.10">
    <property type="entry name" value="CD59"/>
    <property type="match status" value="2"/>
</dbReference>
<evidence type="ECO:0000256" key="7">
    <source>
        <dbReference type="ARBA" id="ARBA00022679"/>
    </source>
</evidence>
<dbReference type="Gene3D" id="3.30.200.20">
    <property type="entry name" value="Phosphorylase Kinase, domain 1"/>
    <property type="match status" value="1"/>
</dbReference>
<keyword evidence="17 23" id="KW-0675">Receptor</keyword>
<keyword evidence="16 22" id="KW-0472">Membrane</keyword>
<keyword evidence="10" id="KW-0732">Signal</keyword>
<keyword evidence="13" id="KW-0067">ATP-binding</keyword>
<evidence type="ECO:0000256" key="13">
    <source>
        <dbReference type="ARBA" id="ARBA00022840"/>
    </source>
</evidence>
<dbReference type="EC" id="2.7.11.30" evidence="5"/>
<evidence type="ECO:0000256" key="19">
    <source>
        <dbReference type="ARBA" id="ARBA00047681"/>
    </source>
</evidence>
<dbReference type="GO" id="GO:0030509">
    <property type="term" value="P:BMP signaling pathway"/>
    <property type="evidence" value="ECO:0007669"/>
    <property type="project" value="TreeGrafter"/>
</dbReference>
<comment type="cofactor">
    <cofactor evidence="2">
        <name>Mg(2+)</name>
        <dbReference type="ChEBI" id="CHEBI:18420"/>
    </cofactor>
</comment>
<comment type="similarity">
    <text evidence="4">Belongs to the protein kinase superfamily. TKL Ser/Thr protein kinase family. TGFB receptor subfamily.</text>
</comment>
<dbReference type="InterPro" id="IPR011009">
    <property type="entry name" value="Kinase-like_dom_sf"/>
</dbReference>
<organism evidence="23">
    <name type="scientific">Magallana gigas</name>
    <name type="common">Pacific oyster</name>
    <name type="synonym">Crassostrea gigas</name>
    <dbReference type="NCBI Taxonomy" id="29159"/>
    <lineage>
        <taxon>Eukaryota</taxon>
        <taxon>Metazoa</taxon>
        <taxon>Spiralia</taxon>
        <taxon>Lophotrochozoa</taxon>
        <taxon>Mollusca</taxon>
        <taxon>Bivalvia</taxon>
        <taxon>Autobranchia</taxon>
        <taxon>Pteriomorphia</taxon>
        <taxon>Ostreida</taxon>
        <taxon>Ostreoidea</taxon>
        <taxon>Ostreidae</taxon>
        <taxon>Magallana</taxon>
    </lineage>
</organism>
<feature type="compositionally biased region" description="Polar residues" evidence="21">
    <location>
        <begin position="1284"/>
        <end position="1312"/>
    </location>
</feature>
<accession>K1R0Z7</accession>
<evidence type="ECO:0000313" key="23">
    <source>
        <dbReference type="EMBL" id="EKC37089.1"/>
    </source>
</evidence>
<dbReference type="InterPro" id="IPR001245">
    <property type="entry name" value="Ser-Thr/Tyr_kinase_cat_dom"/>
</dbReference>
<comment type="catalytic activity">
    <reaction evidence="19">
        <text>L-seryl-[receptor-protein] + ATP = O-phospho-L-seryl-[receptor-protein] + ADP + H(+)</text>
        <dbReference type="Rhea" id="RHEA:18673"/>
        <dbReference type="Rhea" id="RHEA-COMP:11022"/>
        <dbReference type="Rhea" id="RHEA-COMP:11023"/>
        <dbReference type="ChEBI" id="CHEBI:15378"/>
        <dbReference type="ChEBI" id="CHEBI:29999"/>
        <dbReference type="ChEBI" id="CHEBI:30616"/>
        <dbReference type="ChEBI" id="CHEBI:83421"/>
        <dbReference type="ChEBI" id="CHEBI:456216"/>
        <dbReference type="EC" id="2.7.11.30"/>
    </reaction>
</comment>
<evidence type="ECO:0000256" key="6">
    <source>
        <dbReference type="ARBA" id="ARBA00022527"/>
    </source>
</evidence>
<comment type="subcellular location">
    <subcellularLocation>
        <location evidence="3">Membrane</location>
        <topology evidence="3">Single-pass type I membrane protein</topology>
    </subcellularLocation>
</comment>
<feature type="region of interest" description="Disordered" evidence="21">
    <location>
        <begin position="1247"/>
        <end position="1312"/>
    </location>
</feature>
<feature type="transmembrane region" description="Helical" evidence="22">
    <location>
        <begin position="311"/>
        <end position="332"/>
    </location>
</feature>
<protein>
    <recommendedName>
        <fullName evidence="5">receptor protein serine/threonine kinase</fullName>
        <ecNumber evidence="5">2.7.11.30</ecNumber>
    </recommendedName>
</protein>
<evidence type="ECO:0000256" key="21">
    <source>
        <dbReference type="SAM" id="MobiDB-lite"/>
    </source>
</evidence>
<evidence type="ECO:0000256" key="15">
    <source>
        <dbReference type="ARBA" id="ARBA00022989"/>
    </source>
</evidence>
<dbReference type="GO" id="GO:0005024">
    <property type="term" value="F:transforming growth factor beta receptor activity"/>
    <property type="evidence" value="ECO:0007669"/>
    <property type="project" value="TreeGrafter"/>
</dbReference>
<evidence type="ECO:0000256" key="9">
    <source>
        <dbReference type="ARBA" id="ARBA00022723"/>
    </source>
</evidence>
<evidence type="ECO:0000256" key="8">
    <source>
        <dbReference type="ARBA" id="ARBA00022692"/>
    </source>
</evidence>
<evidence type="ECO:0000256" key="2">
    <source>
        <dbReference type="ARBA" id="ARBA00001946"/>
    </source>
</evidence>
<dbReference type="Pfam" id="PF07714">
    <property type="entry name" value="PK_Tyr_Ser-Thr"/>
    <property type="match status" value="1"/>
</dbReference>
<dbReference type="InterPro" id="IPR045860">
    <property type="entry name" value="Snake_toxin-like_sf"/>
</dbReference>
<keyword evidence="15 22" id="KW-1133">Transmembrane helix</keyword>
<dbReference type="SUPFAM" id="SSF57302">
    <property type="entry name" value="Snake toxin-like"/>
    <property type="match status" value="2"/>
</dbReference>
<keyword evidence="8 22" id="KW-0812">Transmembrane</keyword>
<evidence type="ECO:0000256" key="22">
    <source>
        <dbReference type="SAM" id="Phobius"/>
    </source>
</evidence>
<dbReference type="PANTHER" id="PTHR23255">
    <property type="entry name" value="TRANSFORMING GROWTH FACTOR-BETA RECEPTOR TYPE I AND II"/>
    <property type="match status" value="1"/>
</dbReference>
<dbReference type="InParanoid" id="K1R0Z7"/>
<dbReference type="GO" id="GO:0005524">
    <property type="term" value="F:ATP binding"/>
    <property type="evidence" value="ECO:0007669"/>
    <property type="project" value="UniProtKB-KW"/>
</dbReference>
<dbReference type="Pfam" id="PF01064">
    <property type="entry name" value="Activin_recp"/>
    <property type="match status" value="1"/>
</dbReference>
<keyword evidence="6" id="KW-0723">Serine/threonine-protein kinase</keyword>
<evidence type="ECO:0000256" key="10">
    <source>
        <dbReference type="ARBA" id="ARBA00022729"/>
    </source>
</evidence>
<comment type="cofactor">
    <cofactor evidence="1">
        <name>Mn(2+)</name>
        <dbReference type="ChEBI" id="CHEBI:29035"/>
    </cofactor>
</comment>
<sequence length="1736" mass="195331">MMKTDAENPDKPCCSVGILCHRYVSLESLPGGSHDNQTVDCPFACFASWRQEEPDHWVVLQQGCMGSHKTECVVTSCQDNVKTSKPHKFCCCSTDKCNVVQNHGVIVKYKTYNTAKLPTSVSRKSDEYVQQVPPYKSIESRWPFYSENDQESEQDKKELPVSGPPVSCAFYDDPSNFKTSRVSPKLVGDRDSTTQEAGKQIKRCESGEDSCFTIWSYDGENNTETMTIIKQGCFRFKPEDGLCSREVCQSSSPYKILGTHKRAKFCCCFGDLCNNNISDVNTSVSLAEDTVTPASSYLSVDSYRLYKEKTIIISLVSIFSVSLVILGSFLLYRLCLSSRKHPPSPHDAVEAPPLAGFRSEDLKIMSLICKTKNGEVWRGQLGEIPVAVKVFLQNHKHLYQNEKYIYSLPFIEHENLLKFYGIDERQNAEGFWQYMIVLSYVPKGSLYGYLQHNTIDWETFCNMCQSIVKGMVHLHTDMRIGDQFKPTIAHRDLNTRNILVQNDLTCVIGDLGYAITTMGSKLIRNGQYEYAEQASLQDVGTLRYMAPELLDGAANLRQSEASLKQIDVYSLGLVLWELATRCEDLYHGCPVPDYQMPYQQEAGLQPTFEEMQILVSRNKVRPKFPDVWPSHNQAVGILKETMEECWDHDSEARLTAVCVEERVQDMVALWVQDSKQKGTTPTITTTSNSFQISSEPERTHPETTAMAPTREETGTADNSTASMVINSPPNGYITSRPSSWYNRPGMTTSGSTTETFVLMSPSEDEAPPPVKLLNVNLAKNNTVLPVHQGRNPIAERNTHKRSDEELSVSGNKLVYNNERFDVDSGQRGPPLLDNLLHSFSDSLDSSLVQNDVLGQHRNPPIPYLQNQVHDSHIARPKVANVPQAIHNSEQEKSHQSRFKNLVKVKDIGNKLSFFKKKGRNVHKKAGKNGPESASEISRLIPEQVQNVNLYREEASQSASSWCNPGHEMSTSPVQTEVKMKNGRPSVQPSAKKQSNIICMAEIGKAKVENPSPRSAILITRPRRHSKSVSDLSPQRELSQFSSVTELHDMFSKRRRPNSLSLRGHNYKVKSPPKSNTCESFTLLVKDSEVKDSEENCQLQREDSSEKIKKRVKTPVNVPQARLSLYDDRLMAHYILNSPEFTQQPVKGYKLLADNMDSCPVPDYQMPYQQEAGLQPTFEEMQILVSRNKVRPKFPDVWPSHNQAVGILKETMEECWDHDSEARLTAVCVEERVQDMVALWVQDSKQKGTTPTITTTSNSFQISSEPERTHPETTAMAPTREETGTADNSTASMVINSPPNGYITSRPSSWYNRPGMTTSGSTTETFVLMSPSEDEAPPPVKLLNVNLAKNNTVLPVHQGRNPIAERNTHKRSDEELSVSGNKLVYNNERFDVDSGQRGPPLLDNLLHSFSDSLDSSLVQNDVLGQHRNPPIPYLQNQVHDSHIARPKVANVPQAIHNSEQEKSHQSRFKNLVKVKDIGNKLSFFKKKGRNVHKKAGKNGPESASEISRLIPEQVQNVNLYREEASQSASSWCNPGHEMSTSPVQTEVKMKNGRPSVQPSAKKQSNIICMAEIGKAKVENPSPRSAILITRPRRHSKSVSDLSPQRELSQFSSVTELHDMFSKRRRPNSLSLRGHNYKVKSPPKSNTCESFTLLVKDSEVKDSEENCQLQREDSSEKIKKRVKTPVNVPQARLSLYDDRLMAHYILNSPEFTQQPVKGYKLLADNMDSNYVITTEQSC</sequence>
<evidence type="ECO:0000256" key="5">
    <source>
        <dbReference type="ARBA" id="ARBA00012401"/>
    </source>
</evidence>
<dbReference type="FunFam" id="1.10.510.10:FF:000487">
    <property type="entry name" value="Anti-Muellerian hormone type-2 receptor"/>
    <property type="match status" value="1"/>
</dbReference>
<reference evidence="23" key="1">
    <citation type="journal article" date="2012" name="Nature">
        <title>The oyster genome reveals stress adaptation and complexity of shell formation.</title>
        <authorList>
            <person name="Zhang G."/>
            <person name="Fang X."/>
            <person name="Guo X."/>
            <person name="Li L."/>
            <person name="Luo R."/>
            <person name="Xu F."/>
            <person name="Yang P."/>
            <person name="Zhang L."/>
            <person name="Wang X."/>
            <person name="Qi H."/>
            <person name="Xiong Z."/>
            <person name="Que H."/>
            <person name="Xie Y."/>
            <person name="Holland P.W."/>
            <person name="Paps J."/>
            <person name="Zhu Y."/>
            <person name="Wu F."/>
            <person name="Chen Y."/>
            <person name="Wang J."/>
            <person name="Peng C."/>
            <person name="Meng J."/>
            <person name="Yang L."/>
            <person name="Liu J."/>
            <person name="Wen B."/>
            <person name="Zhang N."/>
            <person name="Huang Z."/>
            <person name="Zhu Q."/>
            <person name="Feng Y."/>
            <person name="Mount A."/>
            <person name="Hedgecock D."/>
            <person name="Xu Z."/>
            <person name="Liu Y."/>
            <person name="Domazet-Loso T."/>
            <person name="Du Y."/>
            <person name="Sun X."/>
            <person name="Zhang S."/>
            <person name="Liu B."/>
            <person name="Cheng P."/>
            <person name="Jiang X."/>
            <person name="Li J."/>
            <person name="Fan D."/>
            <person name="Wang W."/>
            <person name="Fu W."/>
            <person name="Wang T."/>
            <person name="Wang B."/>
            <person name="Zhang J."/>
            <person name="Peng Z."/>
            <person name="Li Y."/>
            <person name="Li N."/>
            <person name="Wang J."/>
            <person name="Chen M."/>
            <person name="He Y."/>
            <person name="Tan F."/>
            <person name="Song X."/>
            <person name="Zheng Q."/>
            <person name="Huang R."/>
            <person name="Yang H."/>
            <person name="Du X."/>
            <person name="Chen L."/>
            <person name="Yang M."/>
            <person name="Gaffney P.M."/>
            <person name="Wang S."/>
            <person name="Luo L."/>
            <person name="She Z."/>
            <person name="Ming Y."/>
            <person name="Huang W."/>
            <person name="Zhang S."/>
            <person name="Huang B."/>
            <person name="Zhang Y."/>
            <person name="Qu T."/>
            <person name="Ni P."/>
            <person name="Miao G."/>
            <person name="Wang J."/>
            <person name="Wang Q."/>
            <person name="Steinberg C.E."/>
            <person name="Wang H."/>
            <person name="Li N."/>
            <person name="Qian L."/>
            <person name="Zhang G."/>
            <person name="Li Y."/>
            <person name="Yang H."/>
            <person name="Liu X."/>
            <person name="Wang J."/>
            <person name="Yin Y."/>
            <person name="Wang J."/>
        </authorList>
    </citation>
    <scope>NUCLEOTIDE SEQUENCE [LARGE SCALE GENOMIC DNA]</scope>
    <source>
        <strain evidence="23">05x7-T-G4-1.051#20</strain>
    </source>
</reference>